<dbReference type="Proteomes" id="UP000536909">
    <property type="component" value="Unassembled WGS sequence"/>
</dbReference>
<name>A0ABR6MT32_9DEIO</name>
<feature type="region of interest" description="Disordered" evidence="1">
    <location>
        <begin position="49"/>
        <end position="90"/>
    </location>
</feature>
<sequence length="90" mass="9380">MSDLPAPFTTLAAPHRFDAVTLNSEFLAFAERADTPEDALAQLAALRGATPTPRTTAGPTASALPTASATTVSRVARRGRRSCGPSRDRA</sequence>
<feature type="compositionally biased region" description="Low complexity" evidence="1">
    <location>
        <begin position="49"/>
        <end position="71"/>
    </location>
</feature>
<evidence type="ECO:0000313" key="3">
    <source>
        <dbReference type="Proteomes" id="UP000536909"/>
    </source>
</evidence>
<reference evidence="2 3" key="1">
    <citation type="submission" date="2020-08" db="EMBL/GenBank/DDBJ databases">
        <title>Genomic Encyclopedia of Type Strains, Phase IV (KMG-IV): sequencing the most valuable type-strain genomes for metagenomic binning, comparative biology and taxonomic classification.</title>
        <authorList>
            <person name="Goeker M."/>
        </authorList>
    </citation>
    <scope>NUCLEOTIDE SEQUENCE [LARGE SCALE GENOMIC DNA]</scope>
    <source>
        <strain evidence="2 3">DSM 105434</strain>
    </source>
</reference>
<proteinExistence type="predicted"/>
<keyword evidence="3" id="KW-1185">Reference proteome</keyword>
<evidence type="ECO:0000313" key="2">
    <source>
        <dbReference type="EMBL" id="MBB5294520.1"/>
    </source>
</evidence>
<accession>A0ABR6MT32</accession>
<organism evidence="2 3">
    <name type="scientific">Deinococcus metallilatus</name>
    <dbReference type="NCBI Taxonomy" id="1211322"/>
    <lineage>
        <taxon>Bacteria</taxon>
        <taxon>Thermotogati</taxon>
        <taxon>Deinococcota</taxon>
        <taxon>Deinococci</taxon>
        <taxon>Deinococcales</taxon>
        <taxon>Deinococcaceae</taxon>
        <taxon>Deinococcus</taxon>
    </lineage>
</organism>
<gene>
    <name evidence="2" type="ORF">HNQ10_001334</name>
</gene>
<dbReference type="EMBL" id="JACHFV010000004">
    <property type="protein sequence ID" value="MBB5294520.1"/>
    <property type="molecule type" value="Genomic_DNA"/>
</dbReference>
<comment type="caution">
    <text evidence="2">The sequence shown here is derived from an EMBL/GenBank/DDBJ whole genome shotgun (WGS) entry which is preliminary data.</text>
</comment>
<evidence type="ECO:0000256" key="1">
    <source>
        <dbReference type="SAM" id="MobiDB-lite"/>
    </source>
</evidence>
<protein>
    <submittedName>
        <fullName evidence="2">Uncharacterized protein</fullName>
    </submittedName>
</protein>